<dbReference type="AlphaFoldDB" id="A0A845L444"/>
<keyword evidence="3" id="KW-1003">Cell membrane</keyword>
<evidence type="ECO:0000256" key="5">
    <source>
        <dbReference type="ARBA" id="ARBA00022989"/>
    </source>
</evidence>
<feature type="domain" description="Mechanosensitive ion channel MscS" evidence="9">
    <location>
        <begin position="124"/>
        <end position="187"/>
    </location>
</feature>
<feature type="domain" description="Mechanosensitive ion channel transmembrane helices 2/3" evidence="11">
    <location>
        <begin position="83"/>
        <end position="122"/>
    </location>
</feature>
<comment type="caution">
    <text evidence="12">The sequence shown here is derived from an EMBL/GenBank/DDBJ whole genome shotgun (WGS) entry which is preliminary data.</text>
</comment>
<dbReference type="GO" id="GO:0005886">
    <property type="term" value="C:plasma membrane"/>
    <property type="evidence" value="ECO:0007669"/>
    <property type="project" value="UniProtKB-SubCell"/>
</dbReference>
<dbReference type="Pfam" id="PF00924">
    <property type="entry name" value="MS_channel_2nd"/>
    <property type="match status" value="1"/>
</dbReference>
<keyword evidence="4 8" id="KW-0812">Transmembrane</keyword>
<evidence type="ECO:0000259" key="9">
    <source>
        <dbReference type="Pfam" id="PF00924"/>
    </source>
</evidence>
<feature type="coiled-coil region" evidence="7">
    <location>
        <begin position="202"/>
        <end position="229"/>
    </location>
</feature>
<feature type="domain" description="Mechanosensitive ion channel MscS C-terminal" evidence="10">
    <location>
        <begin position="195"/>
        <end position="279"/>
    </location>
</feature>
<dbReference type="FunFam" id="2.30.30.60:FF:000001">
    <property type="entry name" value="MscS Mechanosensitive ion channel"/>
    <property type="match status" value="1"/>
</dbReference>
<dbReference type="PANTHER" id="PTHR30460">
    <property type="entry name" value="MODERATE CONDUCTANCE MECHANOSENSITIVE CHANNEL YBIO"/>
    <property type="match status" value="1"/>
</dbReference>
<keyword evidence="13" id="KW-1185">Reference proteome</keyword>
<dbReference type="InterPro" id="IPR023408">
    <property type="entry name" value="MscS_beta-dom_sf"/>
</dbReference>
<evidence type="ECO:0000256" key="8">
    <source>
        <dbReference type="SAM" id="Phobius"/>
    </source>
</evidence>
<gene>
    <name evidence="12" type="ORF">GTO91_07840</name>
</gene>
<feature type="transmembrane region" description="Helical" evidence="8">
    <location>
        <begin position="81"/>
        <end position="99"/>
    </location>
</feature>
<dbReference type="Pfam" id="PF21082">
    <property type="entry name" value="MS_channel_3rd"/>
    <property type="match status" value="1"/>
</dbReference>
<dbReference type="InterPro" id="IPR011066">
    <property type="entry name" value="MscS_channel_C_sf"/>
</dbReference>
<comment type="similarity">
    <text evidence="2">Belongs to the MscS (TC 1.A.23) family.</text>
</comment>
<protein>
    <submittedName>
        <fullName evidence="12">Mechanosensitive ion channel</fullName>
    </submittedName>
</protein>
<accession>A0A845L444</accession>
<proteinExistence type="inferred from homology"/>
<dbReference type="SUPFAM" id="SSF50182">
    <property type="entry name" value="Sm-like ribonucleoproteins"/>
    <property type="match status" value="1"/>
</dbReference>
<dbReference type="InterPro" id="IPR006685">
    <property type="entry name" value="MscS_channel_2nd"/>
</dbReference>
<sequence>MLTWLSQFVRERAIAMGLEEWAQPIAAFVAGSAHLLFAMSLAWLAFRFGNKAIDQVFRRRLGVSIIDEKRGATLATLLKSLLFYSVFFIVAIEILNTVFGVQTQALLAGAGVVGLAVGFGAQSLVRDVFTGFFIIFENQYAVGEFVTIGKYSGIVEEIGLRVSKLRDFTGELHIIPNGQIKEVSNRSRGPIQALVDIGVAYEEDIDRALVVLEAAAKELAEEWAELIKEGPSVLGVSNLGPSEVVIRVIAKTVPMEQWRVEREMRRRFKMALDRAGIEIPYPRQVLVPYARGSSLETASTGDGSLQMR</sequence>
<evidence type="ECO:0000313" key="12">
    <source>
        <dbReference type="EMBL" id="MZP29614.1"/>
    </source>
</evidence>
<dbReference type="InterPro" id="IPR045276">
    <property type="entry name" value="YbiO_bact"/>
</dbReference>
<dbReference type="GO" id="GO:0008381">
    <property type="term" value="F:mechanosensitive monoatomic ion channel activity"/>
    <property type="evidence" value="ECO:0007669"/>
    <property type="project" value="InterPro"/>
</dbReference>
<evidence type="ECO:0000256" key="7">
    <source>
        <dbReference type="SAM" id="Coils"/>
    </source>
</evidence>
<evidence type="ECO:0000256" key="4">
    <source>
        <dbReference type="ARBA" id="ARBA00022692"/>
    </source>
</evidence>
<dbReference type="Gene3D" id="1.10.287.1260">
    <property type="match status" value="1"/>
</dbReference>
<keyword evidence="6 8" id="KW-0472">Membrane</keyword>
<organism evidence="12 13">
    <name type="scientific">Heliomicrobium undosum</name>
    <dbReference type="NCBI Taxonomy" id="121734"/>
    <lineage>
        <taxon>Bacteria</taxon>
        <taxon>Bacillati</taxon>
        <taxon>Bacillota</taxon>
        <taxon>Clostridia</taxon>
        <taxon>Eubacteriales</taxon>
        <taxon>Heliobacteriaceae</taxon>
        <taxon>Heliomicrobium</taxon>
    </lineage>
</organism>
<evidence type="ECO:0000256" key="3">
    <source>
        <dbReference type="ARBA" id="ARBA00022475"/>
    </source>
</evidence>
<comment type="subcellular location">
    <subcellularLocation>
        <location evidence="1">Cell membrane</location>
        <topology evidence="1">Multi-pass membrane protein</topology>
    </subcellularLocation>
</comment>
<dbReference type="OrthoDB" id="9809206at2"/>
<dbReference type="InterPro" id="IPR011014">
    <property type="entry name" value="MscS_channel_TM-2"/>
</dbReference>
<feature type="transmembrane region" description="Helical" evidence="8">
    <location>
        <begin position="105"/>
        <end position="125"/>
    </location>
</feature>
<evidence type="ECO:0000256" key="6">
    <source>
        <dbReference type="ARBA" id="ARBA00023136"/>
    </source>
</evidence>
<reference evidence="12 13" key="1">
    <citation type="submission" date="2020-01" db="EMBL/GenBank/DDBJ databases">
        <title>Whole-genome sequence of Heliobacterium undosum DSM 13378.</title>
        <authorList>
            <person name="Kyndt J.A."/>
            <person name="Meyer T.E."/>
        </authorList>
    </citation>
    <scope>NUCLEOTIDE SEQUENCE [LARGE SCALE GENOMIC DNA]</scope>
    <source>
        <strain evidence="12 13">DSM 13378</strain>
    </source>
</reference>
<dbReference type="SUPFAM" id="SSF82861">
    <property type="entry name" value="Mechanosensitive channel protein MscS (YggB), transmembrane region"/>
    <property type="match status" value="1"/>
</dbReference>
<dbReference type="PANTHER" id="PTHR30460:SF0">
    <property type="entry name" value="MODERATE CONDUCTANCE MECHANOSENSITIVE CHANNEL YBIO"/>
    <property type="match status" value="1"/>
</dbReference>
<keyword evidence="7" id="KW-0175">Coiled coil</keyword>
<dbReference type="Gene3D" id="3.30.70.100">
    <property type="match status" value="1"/>
</dbReference>
<dbReference type="Pfam" id="PF21088">
    <property type="entry name" value="MS_channel_1st"/>
    <property type="match status" value="1"/>
</dbReference>
<evidence type="ECO:0000313" key="13">
    <source>
        <dbReference type="Proteomes" id="UP000463470"/>
    </source>
</evidence>
<dbReference type="InterPro" id="IPR049142">
    <property type="entry name" value="MS_channel_1st"/>
</dbReference>
<evidence type="ECO:0000259" key="10">
    <source>
        <dbReference type="Pfam" id="PF21082"/>
    </source>
</evidence>
<dbReference type="SUPFAM" id="SSF82689">
    <property type="entry name" value="Mechanosensitive channel protein MscS (YggB), C-terminal domain"/>
    <property type="match status" value="1"/>
</dbReference>
<dbReference type="RefSeq" id="WP_161257388.1">
    <property type="nucleotide sequence ID" value="NZ_WXEY01000006.1"/>
</dbReference>
<feature type="transmembrane region" description="Helical" evidence="8">
    <location>
        <begin position="25"/>
        <end position="46"/>
    </location>
</feature>
<dbReference type="Gene3D" id="2.30.30.60">
    <property type="match status" value="1"/>
</dbReference>
<dbReference type="Proteomes" id="UP000463470">
    <property type="component" value="Unassembled WGS sequence"/>
</dbReference>
<dbReference type="InterPro" id="IPR049278">
    <property type="entry name" value="MS_channel_C"/>
</dbReference>
<evidence type="ECO:0000256" key="2">
    <source>
        <dbReference type="ARBA" id="ARBA00008017"/>
    </source>
</evidence>
<dbReference type="EMBL" id="WXEY01000006">
    <property type="protein sequence ID" value="MZP29614.1"/>
    <property type="molecule type" value="Genomic_DNA"/>
</dbReference>
<dbReference type="InterPro" id="IPR010920">
    <property type="entry name" value="LSM_dom_sf"/>
</dbReference>
<name>A0A845L444_9FIRM</name>
<evidence type="ECO:0000256" key="1">
    <source>
        <dbReference type="ARBA" id="ARBA00004651"/>
    </source>
</evidence>
<evidence type="ECO:0000259" key="11">
    <source>
        <dbReference type="Pfam" id="PF21088"/>
    </source>
</evidence>
<keyword evidence="5 8" id="KW-1133">Transmembrane helix</keyword>